<accession>A0AAE1DSR3</accession>
<dbReference type="EMBL" id="JAWDGP010002624">
    <property type="protein sequence ID" value="KAK3781367.1"/>
    <property type="molecule type" value="Genomic_DNA"/>
</dbReference>
<feature type="compositionally biased region" description="Basic and acidic residues" evidence="1">
    <location>
        <begin position="37"/>
        <end position="47"/>
    </location>
</feature>
<keyword evidence="3" id="KW-1185">Reference proteome</keyword>
<reference evidence="2" key="1">
    <citation type="journal article" date="2023" name="G3 (Bethesda)">
        <title>A reference genome for the long-term kleptoplast-retaining sea slug Elysia crispata morphotype clarki.</title>
        <authorList>
            <person name="Eastman K.E."/>
            <person name="Pendleton A.L."/>
            <person name="Shaikh M.A."/>
            <person name="Suttiyut T."/>
            <person name="Ogas R."/>
            <person name="Tomko P."/>
            <person name="Gavelis G."/>
            <person name="Widhalm J.R."/>
            <person name="Wisecaver J.H."/>
        </authorList>
    </citation>
    <scope>NUCLEOTIDE SEQUENCE</scope>
    <source>
        <strain evidence="2">ECLA1</strain>
    </source>
</reference>
<name>A0AAE1DSR3_9GAST</name>
<gene>
    <name evidence="2" type="ORF">RRG08_018993</name>
</gene>
<sequence length="93" mass="10751">MSRRTARGLDCQFELRADFTLGETAEHPLSSWLCETEQTHREQTHREQTHRRATSQAPRAKFSFVFCLGRARPQPPDLAMFSQAQKTSFTLLI</sequence>
<proteinExistence type="predicted"/>
<protein>
    <submittedName>
        <fullName evidence="2">Uncharacterized protein</fullName>
    </submittedName>
</protein>
<evidence type="ECO:0000256" key="1">
    <source>
        <dbReference type="SAM" id="MobiDB-lite"/>
    </source>
</evidence>
<evidence type="ECO:0000313" key="3">
    <source>
        <dbReference type="Proteomes" id="UP001283361"/>
    </source>
</evidence>
<comment type="caution">
    <text evidence="2">The sequence shown here is derived from an EMBL/GenBank/DDBJ whole genome shotgun (WGS) entry which is preliminary data.</text>
</comment>
<organism evidence="2 3">
    <name type="scientific">Elysia crispata</name>
    <name type="common">lettuce slug</name>
    <dbReference type="NCBI Taxonomy" id="231223"/>
    <lineage>
        <taxon>Eukaryota</taxon>
        <taxon>Metazoa</taxon>
        <taxon>Spiralia</taxon>
        <taxon>Lophotrochozoa</taxon>
        <taxon>Mollusca</taxon>
        <taxon>Gastropoda</taxon>
        <taxon>Heterobranchia</taxon>
        <taxon>Euthyneura</taxon>
        <taxon>Panpulmonata</taxon>
        <taxon>Sacoglossa</taxon>
        <taxon>Placobranchoidea</taxon>
        <taxon>Plakobranchidae</taxon>
        <taxon>Elysia</taxon>
    </lineage>
</organism>
<evidence type="ECO:0000313" key="2">
    <source>
        <dbReference type="EMBL" id="KAK3781367.1"/>
    </source>
</evidence>
<dbReference type="Proteomes" id="UP001283361">
    <property type="component" value="Unassembled WGS sequence"/>
</dbReference>
<feature type="region of interest" description="Disordered" evidence="1">
    <location>
        <begin position="37"/>
        <end position="57"/>
    </location>
</feature>
<dbReference type="AlphaFoldDB" id="A0AAE1DSR3"/>